<evidence type="ECO:0000313" key="2">
    <source>
        <dbReference type="EMBL" id="KOS66698.1"/>
    </source>
</evidence>
<name>A0ABR5JX23_9BACI</name>
<feature type="transmembrane region" description="Helical" evidence="1">
    <location>
        <begin position="185"/>
        <end position="204"/>
    </location>
</feature>
<feature type="transmembrane region" description="Helical" evidence="1">
    <location>
        <begin position="163"/>
        <end position="179"/>
    </location>
</feature>
<evidence type="ECO:0000256" key="1">
    <source>
        <dbReference type="SAM" id="Phobius"/>
    </source>
</evidence>
<proteinExistence type="predicted"/>
<dbReference type="EMBL" id="LGRV01000007">
    <property type="protein sequence ID" value="KOS66698.1"/>
    <property type="molecule type" value="Genomic_DNA"/>
</dbReference>
<feature type="transmembrane region" description="Helical" evidence="1">
    <location>
        <begin position="109"/>
        <end position="127"/>
    </location>
</feature>
<dbReference type="RefSeq" id="WP_053585398.1">
    <property type="nucleotide sequence ID" value="NZ_LGRV01000007.1"/>
</dbReference>
<keyword evidence="1" id="KW-0472">Membrane</keyword>
<feature type="transmembrane region" description="Helical" evidence="1">
    <location>
        <begin position="139"/>
        <end position="156"/>
    </location>
</feature>
<dbReference type="Proteomes" id="UP000050668">
    <property type="component" value="Unassembled WGS sequence"/>
</dbReference>
<feature type="transmembrane region" description="Helical" evidence="1">
    <location>
        <begin position="12"/>
        <end position="32"/>
    </location>
</feature>
<reference evidence="3" key="1">
    <citation type="submission" date="2015-07" db="EMBL/GenBank/DDBJ databases">
        <title>Fjat-14205 dsm 2895.</title>
        <authorList>
            <person name="Liu B."/>
            <person name="Wang J."/>
            <person name="Zhu Y."/>
            <person name="Liu G."/>
            <person name="Chen Q."/>
            <person name="Chen Z."/>
            <person name="Lan J."/>
            <person name="Che J."/>
            <person name="Ge C."/>
            <person name="Shi H."/>
            <person name="Pan Z."/>
            <person name="Liu X."/>
        </authorList>
    </citation>
    <scope>NUCLEOTIDE SEQUENCE [LARGE SCALE GENOMIC DNA]</scope>
    <source>
        <strain evidence="3">DSM 25560</strain>
    </source>
</reference>
<protein>
    <recommendedName>
        <fullName evidence="4">KinB signaling pathway activation protein</fullName>
    </recommendedName>
</protein>
<keyword evidence="3" id="KW-1185">Reference proteome</keyword>
<sequence>MDNTEWFSIRTLTLPATAIALLLAFFIVWFILRMQFSKQWAGVYGDAVFTFIFVWKFSLIVTDFWSVIEQPLALLYFNGGTIGVYLGVIAVLLQFVWKKQKIQFDTEGVTASVWAILLTQSIYQWFVVLLNDNPVKSEIITLIVLSILTIFILWKITVHTKALLIYTVGLMIVAAFQPQSLWQTAVGVSMALFILGYILIQQVGGRK</sequence>
<organism evidence="2 3">
    <name type="scientific">Lysinibacillus contaminans</name>
    <dbReference type="NCBI Taxonomy" id="1293441"/>
    <lineage>
        <taxon>Bacteria</taxon>
        <taxon>Bacillati</taxon>
        <taxon>Bacillota</taxon>
        <taxon>Bacilli</taxon>
        <taxon>Bacillales</taxon>
        <taxon>Bacillaceae</taxon>
        <taxon>Lysinibacillus</taxon>
    </lineage>
</organism>
<keyword evidence="1" id="KW-1133">Transmembrane helix</keyword>
<accession>A0ABR5JX23</accession>
<feature type="transmembrane region" description="Helical" evidence="1">
    <location>
        <begin position="44"/>
        <end position="68"/>
    </location>
</feature>
<keyword evidence="1" id="KW-0812">Transmembrane</keyword>
<evidence type="ECO:0008006" key="4">
    <source>
        <dbReference type="Google" id="ProtNLM"/>
    </source>
</evidence>
<comment type="caution">
    <text evidence="2">The sequence shown here is derived from an EMBL/GenBank/DDBJ whole genome shotgun (WGS) entry which is preliminary data.</text>
</comment>
<gene>
    <name evidence="2" type="ORF">AEA09_18380</name>
</gene>
<evidence type="ECO:0000313" key="3">
    <source>
        <dbReference type="Proteomes" id="UP000050668"/>
    </source>
</evidence>
<feature type="transmembrane region" description="Helical" evidence="1">
    <location>
        <begin position="74"/>
        <end position="97"/>
    </location>
</feature>